<dbReference type="SUPFAM" id="SSF55031">
    <property type="entry name" value="Bacterial exopeptidase dimerisation domain"/>
    <property type="match status" value="1"/>
</dbReference>
<dbReference type="CDD" id="cd05674">
    <property type="entry name" value="M20_yscS"/>
    <property type="match status" value="1"/>
</dbReference>
<keyword evidence="4" id="KW-0378">Hydrolase</keyword>
<dbReference type="SUPFAM" id="SSF53187">
    <property type="entry name" value="Zn-dependent exopeptidases"/>
    <property type="match status" value="1"/>
</dbReference>
<evidence type="ECO:0000256" key="3">
    <source>
        <dbReference type="ARBA" id="ARBA00022723"/>
    </source>
</evidence>
<dbReference type="PIRSF" id="PIRSF037217">
    <property type="entry name" value="Carboxypeptidase_S"/>
    <property type="match status" value="1"/>
</dbReference>
<reference evidence="9 10" key="1">
    <citation type="journal article" date="2007" name="Proc. Natl. Acad. Sci. U.S.A.">
        <title>Independent sorting-out of thousands of duplicated gene pairs in two yeast species descended from a whole-genome duplication.</title>
        <authorList>
            <person name="Scannell D.R."/>
            <person name="Frank A.C."/>
            <person name="Conant G.C."/>
            <person name="Byrne K.P."/>
            <person name="Woolfit M."/>
            <person name="Wolfe K.H."/>
        </authorList>
    </citation>
    <scope>NUCLEOTIDE SEQUENCE [LARGE SCALE GENOMIC DNA]</scope>
    <source>
        <strain evidence="10">ATCC 22028 / DSM 70294 / BCRC 21397 / CBS 2163 / NBRC 10782 / NRRL Y-8283 / UCD 57-17</strain>
    </source>
</reference>
<evidence type="ECO:0000259" key="8">
    <source>
        <dbReference type="Pfam" id="PF07687"/>
    </source>
</evidence>
<evidence type="ECO:0000256" key="2">
    <source>
        <dbReference type="ARBA" id="ARBA00022670"/>
    </source>
</evidence>
<dbReference type="GO" id="GO:0051603">
    <property type="term" value="P:proteolysis involved in protein catabolic process"/>
    <property type="evidence" value="ECO:0007669"/>
    <property type="project" value="TreeGrafter"/>
</dbReference>
<keyword evidence="2" id="KW-0645">Protease</keyword>
<dbReference type="Gene3D" id="3.30.70.360">
    <property type="match status" value="1"/>
</dbReference>
<evidence type="ECO:0000256" key="7">
    <source>
        <dbReference type="PIRSR" id="PIRSR037217-2"/>
    </source>
</evidence>
<dbReference type="FunFam" id="3.40.630.10:FF:000027">
    <property type="entry name" value="N-fatty-acyl-amino acid synthase/hydrolase PM20D1"/>
    <property type="match status" value="1"/>
</dbReference>
<dbReference type="eggNOG" id="KOG2275">
    <property type="taxonomic scope" value="Eukaryota"/>
</dbReference>
<feature type="active site" evidence="6">
    <location>
        <position position="147"/>
    </location>
</feature>
<feature type="active site" description="Proton acceptor" evidence="6">
    <location>
        <position position="216"/>
    </location>
</feature>
<dbReference type="PANTHER" id="PTHR45962:SF1">
    <property type="entry name" value="N-FATTY-ACYL-AMINO ACID SYNTHASE_HYDROLASE PM20D1"/>
    <property type="match status" value="1"/>
</dbReference>
<gene>
    <name evidence="9" type="ORF">Kpol_1013p75</name>
</gene>
<evidence type="ECO:0000256" key="1">
    <source>
        <dbReference type="ARBA" id="ARBA00006247"/>
    </source>
</evidence>
<dbReference type="KEGG" id="vpo:Kpol_1013p75"/>
<dbReference type="InterPro" id="IPR017141">
    <property type="entry name" value="Pept_M20_carboxypep"/>
</dbReference>
<proteinExistence type="inferred from homology"/>
<dbReference type="Gene3D" id="1.10.150.900">
    <property type="match status" value="1"/>
</dbReference>
<accession>A7THB9</accession>
<dbReference type="Pfam" id="PF01546">
    <property type="entry name" value="Peptidase_M20"/>
    <property type="match status" value="1"/>
</dbReference>
<dbReference type="InterPro" id="IPR036264">
    <property type="entry name" value="Bact_exopeptidase_dim_dom"/>
</dbReference>
<dbReference type="Pfam" id="PF07687">
    <property type="entry name" value="M20_dimer"/>
    <property type="match status" value="1"/>
</dbReference>
<dbReference type="GeneID" id="5546686"/>
<feature type="binding site" evidence="7">
    <location>
        <position position="145"/>
    </location>
    <ligand>
        <name>Zn(2+)</name>
        <dbReference type="ChEBI" id="CHEBI:29105"/>
        <label>2</label>
    </ligand>
</feature>
<dbReference type="Proteomes" id="UP000000267">
    <property type="component" value="Unassembled WGS sequence"/>
</dbReference>
<dbReference type="InterPro" id="IPR002933">
    <property type="entry name" value="Peptidase_M20"/>
</dbReference>
<comment type="similarity">
    <text evidence="1">Belongs to the peptidase M20A family.</text>
</comment>
<organism evidence="10">
    <name type="scientific">Vanderwaltozyma polyspora (strain ATCC 22028 / DSM 70294 / BCRC 21397 / CBS 2163 / NBRC 10782 / NRRL Y-8283 / UCD 57-17)</name>
    <name type="common">Kluyveromyces polysporus</name>
    <dbReference type="NCBI Taxonomy" id="436907"/>
    <lineage>
        <taxon>Eukaryota</taxon>
        <taxon>Fungi</taxon>
        <taxon>Dikarya</taxon>
        <taxon>Ascomycota</taxon>
        <taxon>Saccharomycotina</taxon>
        <taxon>Saccharomycetes</taxon>
        <taxon>Saccharomycetales</taxon>
        <taxon>Saccharomycetaceae</taxon>
        <taxon>Vanderwaltozyma</taxon>
    </lineage>
</organism>
<evidence type="ECO:0000256" key="5">
    <source>
        <dbReference type="ARBA" id="ARBA00022833"/>
    </source>
</evidence>
<dbReference type="GO" id="GO:0000328">
    <property type="term" value="C:fungal-type vacuole lumen"/>
    <property type="evidence" value="ECO:0007669"/>
    <property type="project" value="TreeGrafter"/>
</dbReference>
<dbReference type="FunCoup" id="A7THB9">
    <property type="interactions" value="56"/>
</dbReference>
<feature type="binding site" evidence="7">
    <location>
        <position position="180"/>
    </location>
    <ligand>
        <name>Zn(2+)</name>
        <dbReference type="ChEBI" id="CHEBI:29105"/>
        <label>2</label>
    </ligand>
</feature>
<dbReference type="STRING" id="436907.A7THB9"/>
<dbReference type="OrthoDB" id="3064516at2759"/>
<feature type="binding site" evidence="7">
    <location>
        <position position="180"/>
    </location>
    <ligand>
        <name>Zn(2+)</name>
        <dbReference type="ChEBI" id="CHEBI:29105"/>
        <label>1</label>
    </ligand>
</feature>
<sequence length="554" mass="62654">MFNIKYLTPIGLLVGFIYALYAFQSQTSPNAALPPFKCQVYDKVHGTNPSSMQLMFKNKEFRDDSIKKLANAIRIPTEMFDKMPNPEDDPSFEGWLPFRKLHEQLRNDFPLVWSSLNVETVNHYGLLLTWKGYNETLKPAIFAAHQDVVPVEKKTWNEWKHEPFSGHFDGDYIWGRGSFDDKSMLIGILQTIEYILKNEPEFVPSRSIILASGFDEEASGNYGAKYLNEVLLERYGHDGIYSIVDEGMSGISEIAGVMMASPSTGEKGFLNLEFRIDTRGGHSSVPPDHTSIGIAADLIKLIEDQKFEPLFTKRNPITDYFQCAAEFSTKMDSNLKWDFLHAIEDRAANQRVLDFIINKVGRLAEYFFRTSQSVDMIKGGVKSNALPESVSFVVNSRIAVESSVEETIQKFIKQAEEIANKYDLTLTRDGKDILTSGKSGKITLSTLSTLEPAPVSPANDVWREFAGTIKGYFEDVIFPLTAYSGRELIVAPSIMTGNTDTSHYWNLTKNIYRFHPSFANMDVLLTIHSVNEHIDPDSVMHVIGFFYDYIHVIA</sequence>
<protein>
    <recommendedName>
        <fullName evidence="8">Peptidase M20 dimerisation domain-containing protein</fullName>
    </recommendedName>
</protein>
<dbReference type="EMBL" id="DS480390">
    <property type="protein sequence ID" value="EDO18400.1"/>
    <property type="molecule type" value="Genomic_DNA"/>
</dbReference>
<name>A7THB9_VANPO</name>
<dbReference type="OMA" id="YGLLITW"/>
<feature type="binding site" evidence="7">
    <location>
        <position position="217"/>
    </location>
    <ligand>
        <name>Zn(2+)</name>
        <dbReference type="ChEBI" id="CHEBI:29105"/>
        <label>1</label>
    </ligand>
</feature>
<evidence type="ECO:0000256" key="6">
    <source>
        <dbReference type="PIRSR" id="PIRSR037217-1"/>
    </source>
</evidence>
<feature type="domain" description="Peptidase M20 dimerisation" evidence="8">
    <location>
        <begin position="264"/>
        <end position="422"/>
    </location>
</feature>
<dbReference type="GO" id="GO:0046872">
    <property type="term" value="F:metal ion binding"/>
    <property type="evidence" value="ECO:0007669"/>
    <property type="project" value="UniProtKB-KW"/>
</dbReference>
<dbReference type="PANTHER" id="PTHR45962">
    <property type="entry name" value="N-FATTY-ACYL-AMINO ACID SYNTHASE/HYDROLASE PM20D1"/>
    <property type="match status" value="1"/>
</dbReference>
<keyword evidence="3 7" id="KW-0479">Metal-binding</keyword>
<dbReference type="Gene3D" id="3.40.630.10">
    <property type="entry name" value="Zn peptidases"/>
    <property type="match status" value="1"/>
</dbReference>
<dbReference type="GO" id="GO:0004181">
    <property type="term" value="F:metallocarboxypeptidase activity"/>
    <property type="evidence" value="ECO:0007669"/>
    <property type="project" value="InterPro"/>
</dbReference>
<feature type="binding site" evidence="7">
    <location>
        <position position="528"/>
    </location>
    <ligand>
        <name>Zn(2+)</name>
        <dbReference type="ChEBI" id="CHEBI:29105"/>
        <label>1</label>
    </ligand>
</feature>
<evidence type="ECO:0000256" key="4">
    <source>
        <dbReference type="ARBA" id="ARBA00022801"/>
    </source>
</evidence>
<evidence type="ECO:0000313" key="9">
    <source>
        <dbReference type="EMBL" id="EDO18400.1"/>
    </source>
</evidence>
<dbReference type="InterPro" id="IPR047177">
    <property type="entry name" value="Pept_M20A"/>
</dbReference>
<feature type="binding site" evidence="7">
    <location>
        <position position="245"/>
    </location>
    <ligand>
        <name>Zn(2+)</name>
        <dbReference type="ChEBI" id="CHEBI:29105"/>
        <label>2</label>
    </ligand>
</feature>
<evidence type="ECO:0000313" key="10">
    <source>
        <dbReference type="Proteomes" id="UP000000267"/>
    </source>
</evidence>
<keyword evidence="10" id="KW-1185">Reference proteome</keyword>
<dbReference type="RefSeq" id="XP_001646258.1">
    <property type="nucleotide sequence ID" value="XM_001646208.1"/>
</dbReference>
<dbReference type="InParanoid" id="A7THB9"/>
<dbReference type="InterPro" id="IPR011650">
    <property type="entry name" value="Peptidase_M20_dimer"/>
</dbReference>
<dbReference type="AlphaFoldDB" id="A7THB9"/>
<keyword evidence="5 7" id="KW-0862">Zinc</keyword>
<dbReference type="PhylomeDB" id="A7THB9"/>
<dbReference type="HOGENOM" id="CLU_021802_11_0_1"/>